<feature type="transmembrane region" description="Helical" evidence="1">
    <location>
        <begin position="22"/>
        <end position="41"/>
    </location>
</feature>
<protein>
    <recommendedName>
        <fullName evidence="2">DUF6533 domain-containing protein</fullName>
    </recommendedName>
</protein>
<name>A0A1X6MZ20_9APHY</name>
<feature type="domain" description="DUF6533" evidence="2">
    <location>
        <begin position="22"/>
        <end position="67"/>
    </location>
</feature>
<accession>A0A1X6MZ20</accession>
<keyword evidence="1" id="KW-1133">Transmembrane helix</keyword>
<dbReference type="RefSeq" id="XP_024338276.1">
    <property type="nucleotide sequence ID" value="XM_024485659.1"/>
</dbReference>
<reference evidence="3 4" key="1">
    <citation type="submission" date="2017-04" db="EMBL/GenBank/DDBJ databases">
        <title>Genome Sequence of the Model Brown-Rot Fungus Postia placenta SB12.</title>
        <authorList>
            <consortium name="DOE Joint Genome Institute"/>
            <person name="Gaskell J."/>
            <person name="Kersten P."/>
            <person name="Larrondo L.F."/>
            <person name="Canessa P."/>
            <person name="Martinez D."/>
            <person name="Hibbett D."/>
            <person name="Schmoll M."/>
            <person name="Kubicek C.P."/>
            <person name="Martinez A.T."/>
            <person name="Yadav J."/>
            <person name="Master E."/>
            <person name="Magnuson J.K."/>
            <person name="James T."/>
            <person name="Yaver D."/>
            <person name="Berka R."/>
            <person name="Labutti K."/>
            <person name="Lipzen A."/>
            <person name="Aerts A."/>
            <person name="Barry K."/>
            <person name="Henrissat B."/>
            <person name="Blanchette R."/>
            <person name="Grigoriev I."/>
            <person name="Cullen D."/>
        </authorList>
    </citation>
    <scope>NUCLEOTIDE SEQUENCE [LARGE SCALE GENOMIC DNA]</scope>
    <source>
        <strain evidence="3 4">MAD-698-R-SB12</strain>
    </source>
</reference>
<evidence type="ECO:0000313" key="3">
    <source>
        <dbReference type="EMBL" id="OSX61482.1"/>
    </source>
</evidence>
<evidence type="ECO:0000259" key="2">
    <source>
        <dbReference type="Pfam" id="PF20151"/>
    </source>
</evidence>
<dbReference type="Pfam" id="PF20151">
    <property type="entry name" value="DUF6533"/>
    <property type="match status" value="1"/>
</dbReference>
<gene>
    <name evidence="3" type="ORF">POSPLADRAFT_1144133</name>
</gene>
<proteinExistence type="predicted"/>
<dbReference type="GeneID" id="36330608"/>
<sequence length="579" mass="63170">MSQSMDEAQFIKNYQYSVIENYIGLMATTLFVYDSIISFNLEWRAVWSRKITGATSIYLALRYATLLNVIMDVIVYSIPSCKVLPAGHILPRQYVGSQADMTYTTQFCTLGFSISTSKYNIGSLTAVLFRDGAQCHRLVVGLNAANIVVTLLLGYAINFSEPVELISTVVLCRFFLNLRHFSSPDIIDSNMSSHASSFSSFASRIIGNLGEMLEDDPQAPDEDDFEGELDGLNHAGGVDGVVDPNDSAQAPSDADKAQTLTATTAMLEPETDERHAANRGLPEAPNERFNQRAIDICAHLCTPPLLLWTNSVSRDMLSIMPLLVEFATVLIATRRSIRRTLIAKSRRYCGQLSPETTRTTSFSSESNQRQVADETDVLAAETTLANAGSSIGKLGSCNLALYREMELDPPHARVYSSSQTGLMPPPLTPVRCDPPFDEASSPVFLSQGSRLDQPLVILEHLINTVQTRIAPSAPNNSYPILAQRLCIVGKENRGIVWHSTHADNDVVTVVDIGTIVDIVAPAKGRFLGEIMATDNLRGDVQMNNPTKYTPATTVDQSVAIFNLTSSGIGTQPSTESARA</sequence>
<keyword evidence="1" id="KW-0472">Membrane</keyword>
<evidence type="ECO:0000256" key="1">
    <source>
        <dbReference type="SAM" id="Phobius"/>
    </source>
</evidence>
<dbReference type="Proteomes" id="UP000194127">
    <property type="component" value="Unassembled WGS sequence"/>
</dbReference>
<dbReference type="InterPro" id="IPR045340">
    <property type="entry name" value="DUF6533"/>
</dbReference>
<dbReference type="OrthoDB" id="2745317at2759"/>
<feature type="transmembrane region" description="Helical" evidence="1">
    <location>
        <begin position="138"/>
        <end position="157"/>
    </location>
</feature>
<organism evidence="3 4">
    <name type="scientific">Postia placenta MAD-698-R-SB12</name>
    <dbReference type="NCBI Taxonomy" id="670580"/>
    <lineage>
        <taxon>Eukaryota</taxon>
        <taxon>Fungi</taxon>
        <taxon>Dikarya</taxon>
        <taxon>Basidiomycota</taxon>
        <taxon>Agaricomycotina</taxon>
        <taxon>Agaricomycetes</taxon>
        <taxon>Polyporales</taxon>
        <taxon>Adustoporiaceae</taxon>
        <taxon>Rhodonia</taxon>
    </lineage>
</organism>
<keyword evidence="1" id="KW-0812">Transmembrane</keyword>
<dbReference type="AlphaFoldDB" id="A0A1X6MZ20"/>
<evidence type="ECO:0000313" key="4">
    <source>
        <dbReference type="Proteomes" id="UP000194127"/>
    </source>
</evidence>
<keyword evidence="4" id="KW-1185">Reference proteome</keyword>
<dbReference type="EMBL" id="KZ110598">
    <property type="protein sequence ID" value="OSX61482.1"/>
    <property type="molecule type" value="Genomic_DNA"/>
</dbReference>